<dbReference type="InterPro" id="IPR018164">
    <property type="entry name" value="Ala-tRNA-synth_IIc_N"/>
</dbReference>
<keyword evidence="4" id="KW-0862">Zinc</keyword>
<evidence type="ECO:0000256" key="4">
    <source>
        <dbReference type="ARBA" id="ARBA00022833"/>
    </source>
</evidence>
<keyword evidence="7" id="KW-1185">Reference proteome</keyword>
<dbReference type="InterPro" id="IPR009000">
    <property type="entry name" value="Transl_B-barrel_sf"/>
</dbReference>
<dbReference type="SUPFAM" id="SSF50447">
    <property type="entry name" value="Translation proteins"/>
    <property type="match status" value="1"/>
</dbReference>
<evidence type="ECO:0000313" key="7">
    <source>
        <dbReference type="Proteomes" id="UP001208689"/>
    </source>
</evidence>
<feature type="domain" description="Alanyl-transfer RNA synthetases family profile" evidence="5">
    <location>
        <begin position="1"/>
        <end position="239"/>
    </location>
</feature>
<dbReference type="InterPro" id="IPR051335">
    <property type="entry name" value="Alanyl-tRNA_Editing_Enzymes"/>
</dbReference>
<gene>
    <name evidence="6" type="ORF">NEF87_002176</name>
</gene>
<dbReference type="SUPFAM" id="SSF55186">
    <property type="entry name" value="ThrRS/AlaRS common domain"/>
    <property type="match status" value="1"/>
</dbReference>
<keyword evidence="6" id="KW-0436">Ligase</keyword>
<name>A0ABY6HR42_9ARCH</name>
<dbReference type="PROSITE" id="PS50860">
    <property type="entry name" value="AA_TRNA_LIGASE_II_ALA"/>
    <property type="match status" value="1"/>
</dbReference>
<dbReference type="InterPro" id="IPR012947">
    <property type="entry name" value="tRNA_SAD"/>
</dbReference>
<evidence type="ECO:0000256" key="2">
    <source>
        <dbReference type="ARBA" id="ARBA00004496"/>
    </source>
</evidence>
<proteinExistence type="predicted"/>
<dbReference type="InterPro" id="IPR003156">
    <property type="entry name" value="DHHA1_dom"/>
</dbReference>
<comment type="subcellular location">
    <subcellularLocation>
        <location evidence="2">Cytoplasm</location>
    </subcellularLocation>
</comment>
<dbReference type="Pfam" id="PF07973">
    <property type="entry name" value="tRNA_SAD"/>
    <property type="match status" value="1"/>
</dbReference>
<evidence type="ECO:0000256" key="1">
    <source>
        <dbReference type="ARBA" id="ARBA00001947"/>
    </source>
</evidence>
<sequence length="408" mass="46984">MTSRLYYENGYLSKCQAKVIEVKNIKRKFGICLDQTCFYPEGGGQPGDIGTMNDIEIQDTQKIEGRIYHITDKSIPIGSNVELKLNWNHRYELMQAHSGQHVISECFWELMQAETFSVHLGKKTLSIDVKLPYFSWQDAARIESRANQIIFENRPILIHWHDHLEDLEQYPLRRPPKKKGEGGFRIVIVNDFDYSACGGIHTRTTGELGLMKITKWTKMKEGIKVEYVCGNRALKNYQQRSEILRDSSEKFKCSEEELVPLIEKVQADLEKTQEQLSNLSKKMMEYEVPELIAQAQQISGVYLIIHQFFNRNMQELREIESKLIKKVKSIVIFTNLIEDSNKLQLIFGRTPEIESKELHMGNLLKETAKILNGKGGGKPEFAQGGGNPTNLPQALEFIENKIKNIIFE</sequence>
<accession>A0ABY6HR42</accession>
<evidence type="ECO:0000259" key="5">
    <source>
        <dbReference type="PROSITE" id="PS50860"/>
    </source>
</evidence>
<keyword evidence="3" id="KW-0479">Metal-binding</keyword>
<dbReference type="Pfam" id="PF01411">
    <property type="entry name" value="tRNA-synt_2c"/>
    <property type="match status" value="1"/>
</dbReference>
<dbReference type="Gene3D" id="2.40.30.130">
    <property type="match status" value="1"/>
</dbReference>
<dbReference type="Gene3D" id="3.30.980.10">
    <property type="entry name" value="Threonyl-trna Synthetase, Chain A, domain 2"/>
    <property type="match status" value="1"/>
</dbReference>
<dbReference type="EMBL" id="CP104013">
    <property type="protein sequence ID" value="UYP45891.1"/>
    <property type="molecule type" value="Genomic_DNA"/>
</dbReference>
<protein>
    <submittedName>
        <fullName evidence="6">Alanine--tRNA ligase</fullName>
        <ecNumber evidence="6">6.1.1.7</ecNumber>
    </submittedName>
</protein>
<dbReference type="EC" id="6.1.1.7" evidence="6"/>
<evidence type="ECO:0000313" key="6">
    <source>
        <dbReference type="EMBL" id="UYP45891.1"/>
    </source>
</evidence>
<evidence type="ECO:0000256" key="3">
    <source>
        <dbReference type="ARBA" id="ARBA00022723"/>
    </source>
</evidence>
<comment type="cofactor">
    <cofactor evidence="1">
        <name>Zn(2+)</name>
        <dbReference type="ChEBI" id="CHEBI:29105"/>
    </cofactor>
</comment>
<dbReference type="PANTHER" id="PTHR43462:SF1">
    <property type="entry name" value="ALANYL-TRNA EDITING PROTEIN AARSD1"/>
    <property type="match status" value="1"/>
</dbReference>
<dbReference type="Gene3D" id="3.30.54.20">
    <property type="match status" value="1"/>
</dbReference>
<dbReference type="GO" id="GO:0004813">
    <property type="term" value="F:alanine-tRNA ligase activity"/>
    <property type="evidence" value="ECO:0007669"/>
    <property type="project" value="UniProtKB-EC"/>
</dbReference>
<dbReference type="Gene3D" id="6.10.250.550">
    <property type="match status" value="1"/>
</dbReference>
<dbReference type="Proteomes" id="UP001208689">
    <property type="component" value="Chromosome"/>
</dbReference>
<dbReference type="SMART" id="SM00863">
    <property type="entry name" value="tRNA_SAD"/>
    <property type="match status" value="1"/>
</dbReference>
<dbReference type="Gene3D" id="3.10.310.40">
    <property type="match status" value="1"/>
</dbReference>
<dbReference type="InterPro" id="IPR018163">
    <property type="entry name" value="Thr/Ala-tRNA-synth_IIc_edit"/>
</dbReference>
<dbReference type="InterPro" id="IPR018165">
    <property type="entry name" value="Ala-tRNA-synth_IIc_core"/>
</dbReference>
<organism evidence="6 7">
    <name type="scientific">Candidatus Lokiarchaeum ossiferum</name>
    <dbReference type="NCBI Taxonomy" id="2951803"/>
    <lineage>
        <taxon>Archaea</taxon>
        <taxon>Promethearchaeati</taxon>
        <taxon>Promethearchaeota</taxon>
        <taxon>Promethearchaeia</taxon>
        <taxon>Promethearchaeales</taxon>
        <taxon>Promethearchaeaceae</taxon>
        <taxon>Candidatus Lokiarchaeum</taxon>
    </lineage>
</organism>
<reference evidence="6" key="1">
    <citation type="submission" date="2022-09" db="EMBL/GenBank/DDBJ databases">
        <title>Actin cytoskeleton and complex cell architecture in an #Asgard archaeon.</title>
        <authorList>
            <person name="Ponce Toledo R.I."/>
            <person name="Schleper C."/>
            <person name="Rodrigues Oliveira T."/>
            <person name="Wollweber F."/>
            <person name="Xu J."/>
            <person name="Rittmann S."/>
            <person name="Klingl A."/>
            <person name="Pilhofer M."/>
        </authorList>
    </citation>
    <scope>NUCLEOTIDE SEQUENCE</scope>
    <source>
        <strain evidence="6">B-35</strain>
    </source>
</reference>
<dbReference type="PANTHER" id="PTHR43462">
    <property type="entry name" value="ALANYL-TRNA EDITING PROTEIN"/>
    <property type="match status" value="1"/>
</dbReference>
<dbReference type="Pfam" id="PF02272">
    <property type="entry name" value="DHHA1"/>
    <property type="match status" value="1"/>
</dbReference>